<name>A0A0A9AQ97_ARUDO</name>
<dbReference type="AlphaFoldDB" id="A0A0A9AQ97"/>
<reference evidence="1" key="2">
    <citation type="journal article" date="2015" name="Data Brief">
        <title>Shoot transcriptome of the giant reed, Arundo donax.</title>
        <authorList>
            <person name="Barrero R.A."/>
            <person name="Guerrero F.D."/>
            <person name="Moolhuijzen P."/>
            <person name="Goolsby J.A."/>
            <person name="Tidwell J."/>
            <person name="Bellgard S.E."/>
            <person name="Bellgard M.I."/>
        </authorList>
    </citation>
    <scope>NUCLEOTIDE SEQUENCE</scope>
    <source>
        <tissue evidence="1">Shoot tissue taken approximately 20 cm above the soil surface</tissue>
    </source>
</reference>
<sequence>MIFGAPLILMPITLPTTAYWYLSYPYPMIKRMPHSKIKIFHVWVGTDIFVYAEHLGVLLKPKKYSYMYVYGMEKRIGLHVPTFC</sequence>
<accession>A0A0A9AQ97</accession>
<reference evidence="1" key="1">
    <citation type="submission" date="2014-09" db="EMBL/GenBank/DDBJ databases">
        <authorList>
            <person name="Magalhaes I.L.F."/>
            <person name="Oliveira U."/>
            <person name="Santos F.R."/>
            <person name="Vidigal T.H.D.A."/>
            <person name="Brescovit A.D."/>
            <person name="Santos A.J."/>
        </authorList>
    </citation>
    <scope>NUCLEOTIDE SEQUENCE</scope>
    <source>
        <tissue evidence="1">Shoot tissue taken approximately 20 cm above the soil surface</tissue>
    </source>
</reference>
<evidence type="ECO:0000313" key="1">
    <source>
        <dbReference type="EMBL" id="JAD49252.1"/>
    </source>
</evidence>
<protein>
    <submittedName>
        <fullName evidence="1">Uncharacterized protein</fullName>
    </submittedName>
</protein>
<dbReference type="EMBL" id="GBRH01248643">
    <property type="protein sequence ID" value="JAD49252.1"/>
    <property type="molecule type" value="Transcribed_RNA"/>
</dbReference>
<organism evidence="1">
    <name type="scientific">Arundo donax</name>
    <name type="common">Giant reed</name>
    <name type="synonym">Donax arundinaceus</name>
    <dbReference type="NCBI Taxonomy" id="35708"/>
    <lineage>
        <taxon>Eukaryota</taxon>
        <taxon>Viridiplantae</taxon>
        <taxon>Streptophyta</taxon>
        <taxon>Embryophyta</taxon>
        <taxon>Tracheophyta</taxon>
        <taxon>Spermatophyta</taxon>
        <taxon>Magnoliopsida</taxon>
        <taxon>Liliopsida</taxon>
        <taxon>Poales</taxon>
        <taxon>Poaceae</taxon>
        <taxon>PACMAD clade</taxon>
        <taxon>Arundinoideae</taxon>
        <taxon>Arundineae</taxon>
        <taxon>Arundo</taxon>
    </lineage>
</organism>
<proteinExistence type="predicted"/>